<reference evidence="2 3" key="1">
    <citation type="submission" date="2018-10" db="EMBL/GenBank/DDBJ databases">
        <title>Falsibacillus sp. genome draft.</title>
        <authorList>
            <person name="Shi S."/>
        </authorList>
    </citation>
    <scope>NUCLEOTIDE SEQUENCE [LARGE SCALE GENOMIC DNA]</scope>
    <source>
        <strain evidence="2 3">GY 10110</strain>
    </source>
</reference>
<evidence type="ECO:0000313" key="2">
    <source>
        <dbReference type="EMBL" id="RLQ95428.1"/>
    </source>
</evidence>
<feature type="domain" description="EfeO-type cupredoxin-like" evidence="1">
    <location>
        <begin position="62"/>
        <end position="138"/>
    </location>
</feature>
<keyword evidence="3" id="KW-1185">Reference proteome</keyword>
<dbReference type="Gene3D" id="2.60.40.420">
    <property type="entry name" value="Cupredoxins - blue copper proteins"/>
    <property type="match status" value="1"/>
</dbReference>
<dbReference type="OrthoDB" id="9773354at2"/>
<gene>
    <name evidence="2" type="ORF">D9X91_10350</name>
</gene>
<name>A0A3L7JX21_9BACI</name>
<comment type="caution">
    <text evidence="2">The sequence shown here is derived from an EMBL/GenBank/DDBJ whole genome shotgun (WGS) entry which is preliminary data.</text>
</comment>
<proteinExistence type="predicted"/>
<sequence length="149" mass="16763">MNFIVIKKKNIVAILLLFLAIIGAAAWFTLKPDSVETIVDADKGVRTINMITAEFKSTTKDGKMIEAYRWDPGTIVLQKNEKVNLKIYGVNGDEHPFYIEGTNIKGTVKKGKETIVPLKFTKEGVYRIICNMHEDYAHQGPMIGYIVVD</sequence>
<dbReference type="AlphaFoldDB" id="A0A3L7JX21"/>
<dbReference type="EMBL" id="RCVZ01000006">
    <property type="protein sequence ID" value="RLQ95428.1"/>
    <property type="molecule type" value="Genomic_DNA"/>
</dbReference>
<organism evidence="2 3">
    <name type="scientific">Falsibacillus albus</name>
    <dbReference type="NCBI Taxonomy" id="2478915"/>
    <lineage>
        <taxon>Bacteria</taxon>
        <taxon>Bacillati</taxon>
        <taxon>Bacillota</taxon>
        <taxon>Bacilli</taxon>
        <taxon>Bacillales</taxon>
        <taxon>Bacillaceae</taxon>
        <taxon>Falsibacillus</taxon>
    </lineage>
</organism>
<evidence type="ECO:0000259" key="1">
    <source>
        <dbReference type="Pfam" id="PF13473"/>
    </source>
</evidence>
<dbReference type="InterPro" id="IPR028096">
    <property type="entry name" value="EfeO_Cupredoxin"/>
</dbReference>
<dbReference type="InterPro" id="IPR008972">
    <property type="entry name" value="Cupredoxin"/>
</dbReference>
<protein>
    <recommendedName>
        <fullName evidence="1">EfeO-type cupredoxin-like domain-containing protein</fullName>
    </recommendedName>
</protein>
<dbReference type="SUPFAM" id="SSF49503">
    <property type="entry name" value="Cupredoxins"/>
    <property type="match status" value="1"/>
</dbReference>
<evidence type="ECO:0000313" key="3">
    <source>
        <dbReference type="Proteomes" id="UP000276770"/>
    </source>
</evidence>
<dbReference type="RefSeq" id="WP_121680543.1">
    <property type="nucleotide sequence ID" value="NZ_RCVZ01000006.1"/>
</dbReference>
<accession>A0A3L7JX21</accession>
<dbReference type="Proteomes" id="UP000276770">
    <property type="component" value="Unassembled WGS sequence"/>
</dbReference>
<dbReference type="Pfam" id="PF13473">
    <property type="entry name" value="Cupredoxin_1"/>
    <property type="match status" value="1"/>
</dbReference>